<dbReference type="SUPFAM" id="SSF48452">
    <property type="entry name" value="TPR-like"/>
    <property type="match status" value="1"/>
</dbReference>
<evidence type="ECO:0000256" key="1">
    <source>
        <dbReference type="ARBA" id="ARBA00004170"/>
    </source>
</evidence>
<dbReference type="PROSITE" id="PS50005">
    <property type="entry name" value="TPR"/>
    <property type="match status" value="2"/>
</dbReference>
<protein>
    <recommendedName>
        <fullName evidence="6">Photosystem I assembly protein Ycf3</fullName>
    </recommendedName>
</protein>
<keyword evidence="8" id="KW-0934">Plastid</keyword>
<dbReference type="InterPro" id="IPR019734">
    <property type="entry name" value="TPR_rpt"/>
</dbReference>
<reference evidence="8" key="1">
    <citation type="submission" date="2019-08" db="EMBL/GenBank/DDBJ databases">
        <title>Complete plastome sequence of the araphid diatom Nanofrustulum shiloi.</title>
        <authorList>
            <person name="Li C."/>
            <person name="Lemieux C."/>
        </authorList>
    </citation>
    <scope>NUCLEOTIDE SEQUENCE</scope>
    <source>
        <strain evidence="8">SZCZM404</strain>
    </source>
</reference>
<dbReference type="GO" id="GO:0015979">
    <property type="term" value="P:photosynthesis"/>
    <property type="evidence" value="ECO:0007669"/>
    <property type="project" value="UniProtKB-UniRule"/>
</dbReference>
<keyword evidence="2 6" id="KW-0602">Photosynthesis</keyword>
<evidence type="ECO:0000256" key="3">
    <source>
        <dbReference type="ARBA" id="ARBA00022737"/>
    </source>
</evidence>
<dbReference type="EMBL" id="MN276191">
    <property type="protein sequence ID" value="QGW12723.1"/>
    <property type="molecule type" value="Genomic_DNA"/>
</dbReference>
<feature type="repeat" description="TPR" evidence="7">
    <location>
        <begin position="29"/>
        <end position="62"/>
    </location>
</feature>
<evidence type="ECO:0000256" key="7">
    <source>
        <dbReference type="PROSITE-ProRule" id="PRU00339"/>
    </source>
</evidence>
<dbReference type="SMART" id="SM00028">
    <property type="entry name" value="TPR"/>
    <property type="match status" value="3"/>
</dbReference>
<dbReference type="PROSITE" id="PS50293">
    <property type="entry name" value="TPR_REGION"/>
    <property type="match status" value="1"/>
</dbReference>
<evidence type="ECO:0000256" key="5">
    <source>
        <dbReference type="ARBA" id="ARBA00023136"/>
    </source>
</evidence>
<dbReference type="HAMAP" id="MF_00439">
    <property type="entry name" value="Ycf3"/>
    <property type="match status" value="1"/>
</dbReference>
<comment type="caution">
    <text evidence="6">Lacks conserved residue(s) required for the propagation of feature annotation.</text>
</comment>
<keyword evidence="3 6" id="KW-0677">Repeat</keyword>
<evidence type="ECO:0000256" key="6">
    <source>
        <dbReference type="HAMAP-Rule" id="MF_00439"/>
    </source>
</evidence>
<accession>A0A650GEX7</accession>
<feature type="repeat" description="TPR 1" evidence="6">
    <location>
        <begin position="29"/>
        <end position="62"/>
    </location>
</feature>
<dbReference type="NCBIfam" id="NF002725">
    <property type="entry name" value="PRK02603.1"/>
    <property type="match status" value="1"/>
</dbReference>
<feature type="repeat" description="TPR 2" evidence="6">
    <location>
        <begin position="66"/>
        <end position="99"/>
    </location>
</feature>
<keyword evidence="5 6" id="KW-0472">Membrane</keyword>
<feature type="repeat" description="TPR" evidence="7">
    <location>
        <begin position="66"/>
        <end position="99"/>
    </location>
</feature>
<dbReference type="Pfam" id="PF13181">
    <property type="entry name" value="TPR_8"/>
    <property type="match status" value="1"/>
</dbReference>
<comment type="subcellular location">
    <subcellularLocation>
        <location evidence="1">Membrane</location>
        <topology evidence="1">Peripheral membrane protein</topology>
    </subcellularLocation>
    <subcellularLocation>
        <location evidence="6">Plastid</location>
        <location evidence="6">Chloroplast thylakoid membrane</location>
        <topology evidence="6">Peripheral membrane protein</topology>
    </subcellularLocation>
</comment>
<sequence>MGNFIDKTFTVIADILLKLLPASKQEKQAFSYYRAGMAAQSRGQYAEALENYYEALQVEEDPYDRSYALYNIGLIYGNNGKYTQALEFYHQALVLNPNLPQALNNIAVIYHSQALRAQSMDKDDYLELSKNLFDKAAEYWRQALKLAPDNYPGARNWLKVTGRLNNPDI</sequence>
<organism evidence="8">
    <name type="scientific">Nanofrustulum shiloi</name>
    <dbReference type="NCBI Taxonomy" id="210602"/>
    <lineage>
        <taxon>Eukaryota</taxon>
        <taxon>Sar</taxon>
        <taxon>Stramenopiles</taxon>
        <taxon>Ochrophyta</taxon>
        <taxon>Bacillariophyta</taxon>
        <taxon>Fragilariophyceae</taxon>
        <taxon>Fragilariophycidae</taxon>
        <taxon>Fragilariales</taxon>
        <taxon>Staurosiraceae</taxon>
        <taxon>Nanofrustulum</taxon>
    </lineage>
</organism>
<keyword evidence="8" id="KW-0150">Chloroplast</keyword>
<dbReference type="Pfam" id="PF00515">
    <property type="entry name" value="TPR_1"/>
    <property type="match status" value="1"/>
</dbReference>
<proteinExistence type="inferred from homology"/>
<evidence type="ECO:0000256" key="2">
    <source>
        <dbReference type="ARBA" id="ARBA00022531"/>
    </source>
</evidence>
<keyword evidence="4 6" id="KW-0802">TPR repeat</keyword>
<comment type="function">
    <text evidence="6">Seems to be required for the assembly of the photosystem I complex.</text>
</comment>
<comment type="similarity">
    <text evidence="6">Belongs to the Ycf3 family.</text>
</comment>
<dbReference type="InterPro" id="IPR011990">
    <property type="entry name" value="TPR-like_helical_dom_sf"/>
</dbReference>
<dbReference type="PANTHER" id="PTHR44943:SF8">
    <property type="entry name" value="TPR REPEAT-CONTAINING PROTEIN MJ0263"/>
    <property type="match status" value="1"/>
</dbReference>
<dbReference type="InterPro" id="IPR022818">
    <property type="entry name" value="PSI_Ycf3_assembly"/>
</dbReference>
<dbReference type="InterPro" id="IPR051685">
    <property type="entry name" value="Ycf3/AcsC/BcsC/TPR_MFPF"/>
</dbReference>
<evidence type="ECO:0000313" key="8">
    <source>
        <dbReference type="EMBL" id="QGW12723.1"/>
    </source>
</evidence>
<dbReference type="GO" id="GO:0009535">
    <property type="term" value="C:chloroplast thylakoid membrane"/>
    <property type="evidence" value="ECO:0007669"/>
    <property type="project" value="UniProtKB-SubCell"/>
</dbReference>
<keyword evidence="6" id="KW-0793">Thylakoid</keyword>
<dbReference type="PANTHER" id="PTHR44943">
    <property type="entry name" value="CELLULOSE SYNTHASE OPERON PROTEIN C"/>
    <property type="match status" value="1"/>
</dbReference>
<gene>
    <name evidence="6 8" type="primary">ycf3</name>
</gene>
<evidence type="ECO:0000256" key="4">
    <source>
        <dbReference type="ARBA" id="ARBA00022803"/>
    </source>
</evidence>
<geneLocation type="chloroplast" evidence="8"/>
<dbReference type="Gene3D" id="1.25.40.10">
    <property type="entry name" value="Tetratricopeptide repeat domain"/>
    <property type="match status" value="1"/>
</dbReference>
<name>A0A650GEX7_9STRA</name>
<dbReference type="AlphaFoldDB" id="A0A650GEX7"/>